<keyword evidence="3" id="KW-1185">Reference proteome</keyword>
<evidence type="ECO:0000313" key="3">
    <source>
        <dbReference type="Proteomes" id="UP000570493"/>
    </source>
</evidence>
<evidence type="ECO:0000313" key="2">
    <source>
        <dbReference type="EMBL" id="NMM39933.1"/>
    </source>
</evidence>
<accession>A0A7Y0DR53</accession>
<comment type="caution">
    <text evidence="2">The sequence shown here is derived from an EMBL/GenBank/DDBJ whole genome shotgun (WGS) entry which is preliminary data.</text>
</comment>
<dbReference type="PROSITE" id="PS51257">
    <property type="entry name" value="PROKAR_LIPOPROTEIN"/>
    <property type="match status" value="1"/>
</dbReference>
<protein>
    <submittedName>
        <fullName evidence="2">Membrane integrity-associated transporter subunit PqiC</fullName>
    </submittedName>
</protein>
<organism evidence="2 3">
    <name type="scientific">Pseudoalteromonas arctica</name>
    <dbReference type="NCBI Taxonomy" id="394751"/>
    <lineage>
        <taxon>Bacteria</taxon>
        <taxon>Pseudomonadati</taxon>
        <taxon>Pseudomonadota</taxon>
        <taxon>Gammaproteobacteria</taxon>
        <taxon>Alteromonadales</taxon>
        <taxon>Pseudoalteromonadaceae</taxon>
        <taxon>Pseudoalteromonas</taxon>
    </lineage>
</organism>
<dbReference type="RefSeq" id="WP_169018948.1">
    <property type="nucleotide sequence ID" value="NZ_JABBMT010000003.1"/>
</dbReference>
<dbReference type="InterPro" id="IPR005586">
    <property type="entry name" value="ABC_trans_aux"/>
</dbReference>
<reference evidence="2" key="1">
    <citation type="submission" date="2020-04" db="EMBL/GenBank/DDBJ databases">
        <title>Genome Sequencing for Pseudoaltermonas arctica.</title>
        <authorList>
            <person name="Elkins N.S."/>
        </authorList>
    </citation>
    <scope>NUCLEOTIDE SEQUENCE [LARGE SCALE GENOMIC DNA]</scope>
    <source>
        <strain evidence="2">NEC-BIFX-2020_0012</strain>
    </source>
</reference>
<dbReference type="Proteomes" id="UP000570493">
    <property type="component" value="Unassembled WGS sequence"/>
</dbReference>
<gene>
    <name evidence="2" type="ORF">HHO47_03520</name>
</gene>
<dbReference type="SUPFAM" id="SSF159594">
    <property type="entry name" value="XCC0632-like"/>
    <property type="match status" value="1"/>
</dbReference>
<dbReference type="AlphaFoldDB" id="A0A7Y0DR53"/>
<name>A0A7Y0DR53_9GAMM</name>
<dbReference type="Gene3D" id="3.40.50.10610">
    <property type="entry name" value="ABC-type transport auxiliary lipoprotein component"/>
    <property type="match status" value="1"/>
</dbReference>
<proteinExistence type="predicted"/>
<feature type="domain" description="ABC-type transport auxiliary lipoprotein component" evidence="1">
    <location>
        <begin position="32"/>
        <end position="198"/>
    </location>
</feature>
<dbReference type="Pfam" id="PF03886">
    <property type="entry name" value="ABC_trans_aux"/>
    <property type="match status" value="1"/>
</dbReference>
<sequence length="207" mass="23549">MRTLLQLQYFAVIAVLFLSGCSQSLNAPVKYYQFEQSIKPMQRKSTDTAAQLRVSTVSLRGALNNRGIAMKMDNNQVNAANYHLWSEAPDQMLTASAHQTLFTELGNWMVIKGLPVITDKDQQSYYELEYELHHFNGDNQGNADISGLWRLYYTSFENGRSLKAIHYFSEVNPLIGDDYEGLVESLEQSWQNINQQVATTLSVLSHE</sequence>
<evidence type="ECO:0000259" key="1">
    <source>
        <dbReference type="Pfam" id="PF03886"/>
    </source>
</evidence>
<dbReference type="EMBL" id="JABBMT010000003">
    <property type="protein sequence ID" value="NMM39933.1"/>
    <property type="molecule type" value="Genomic_DNA"/>
</dbReference>